<dbReference type="InterPro" id="IPR026664">
    <property type="entry name" value="Stereocilin-rel"/>
</dbReference>
<name>R7UQA6_CAPTE</name>
<dbReference type="EMBL" id="AMQN01006637">
    <property type="status" value="NOT_ANNOTATED_CDS"/>
    <property type="molecule type" value="Genomic_DNA"/>
</dbReference>
<dbReference type="EMBL" id="KB298831">
    <property type="protein sequence ID" value="ELU08714.1"/>
    <property type="molecule type" value="Genomic_DNA"/>
</dbReference>
<reference evidence="3 5" key="2">
    <citation type="journal article" date="2013" name="Nature">
        <title>Insights into bilaterian evolution from three spiralian genomes.</title>
        <authorList>
            <person name="Simakov O."/>
            <person name="Marletaz F."/>
            <person name="Cho S.J."/>
            <person name="Edsinger-Gonzales E."/>
            <person name="Havlak P."/>
            <person name="Hellsten U."/>
            <person name="Kuo D.H."/>
            <person name="Larsson T."/>
            <person name="Lv J."/>
            <person name="Arendt D."/>
            <person name="Savage R."/>
            <person name="Osoegawa K."/>
            <person name="de Jong P."/>
            <person name="Grimwood J."/>
            <person name="Chapman J.A."/>
            <person name="Shapiro H."/>
            <person name="Aerts A."/>
            <person name="Otillar R.P."/>
            <person name="Terry A.Y."/>
            <person name="Boore J.L."/>
            <person name="Grigoriev I.V."/>
            <person name="Lindberg D.R."/>
            <person name="Seaver E.C."/>
            <person name="Weisblat D.A."/>
            <person name="Putnam N.H."/>
            <person name="Rokhsar D.S."/>
        </authorList>
    </citation>
    <scope>NUCLEOTIDE SEQUENCE</scope>
    <source>
        <strain evidence="3 5">I ESC-2004</strain>
    </source>
</reference>
<evidence type="ECO:0000256" key="1">
    <source>
        <dbReference type="ARBA" id="ARBA00022729"/>
    </source>
</evidence>
<protein>
    <recommendedName>
        <fullName evidence="6">Otoancorin</fullName>
    </recommendedName>
</protein>
<dbReference type="PANTHER" id="PTHR23412">
    <property type="entry name" value="STEREOCILIN RELATED"/>
    <property type="match status" value="1"/>
</dbReference>
<reference evidence="5" key="1">
    <citation type="submission" date="2012-12" db="EMBL/GenBank/DDBJ databases">
        <authorList>
            <person name="Hellsten U."/>
            <person name="Grimwood J."/>
            <person name="Chapman J.A."/>
            <person name="Shapiro H."/>
            <person name="Aerts A."/>
            <person name="Otillar R.P."/>
            <person name="Terry A.Y."/>
            <person name="Boore J.L."/>
            <person name="Simakov O."/>
            <person name="Marletaz F."/>
            <person name="Cho S.-J."/>
            <person name="Edsinger-Gonzales E."/>
            <person name="Havlak P."/>
            <person name="Kuo D.-H."/>
            <person name="Larsson T."/>
            <person name="Lv J."/>
            <person name="Arendt D."/>
            <person name="Savage R."/>
            <person name="Osoegawa K."/>
            <person name="de Jong P."/>
            <person name="Lindberg D.R."/>
            <person name="Seaver E.C."/>
            <person name="Weisblat D.A."/>
            <person name="Putnam N.H."/>
            <person name="Grigoriev I.V."/>
            <person name="Rokhsar D.S."/>
        </authorList>
    </citation>
    <scope>NUCLEOTIDE SEQUENCE</scope>
    <source>
        <strain evidence="5">I ESC-2004</strain>
    </source>
</reference>
<evidence type="ECO:0000313" key="5">
    <source>
        <dbReference type="Proteomes" id="UP000014760"/>
    </source>
</evidence>
<keyword evidence="2" id="KW-0325">Glycoprotein</keyword>
<dbReference type="PANTHER" id="PTHR23412:SF17">
    <property type="entry name" value="OTOANCORIN"/>
    <property type="match status" value="1"/>
</dbReference>
<accession>R7UQA6</accession>
<dbReference type="OrthoDB" id="6144164at2759"/>
<dbReference type="STRING" id="283909.R7UQA6"/>
<dbReference type="Proteomes" id="UP000014760">
    <property type="component" value="Unassembled WGS sequence"/>
</dbReference>
<keyword evidence="5" id="KW-1185">Reference proteome</keyword>
<sequence length="933" mass="102171">MLEQQLRGQEVRNPLAETRFQNADTLRNLLDGSPGAQTKDAIVERVKKQQSADESVLAVLASCGDLPRELLTQDNILEMTQSEYFTPDIRGLKEMGEAFTKALKTVDEDDLPGAISSSMAALPSVSSNDLKQILQGVTLDVLFMQEAFKEASLTDRQGNVVMEKYLADKQEVANSGKKSPDDEDVMETIPKPMFRFLPVDYISHLNSTLVTKWAQTLLTGSDMYESYKTRFLQLRPGKILKRRPRAVNIISKFNTSQLASVESETMVQLINTGAMDPYTMHEIPTQTLKPLFNQLHGQPGRGMGAELYTMCAGNDLSLEEAQQSCGNFIQSASSDGIKSLCSDERMSLSDLSHLVKILCLSEPFTGDQTFKEIVSCTKQKIDSLTDDVPNIDISVNFACILPELTVSQLTKLGSQQELCEAVESHSLTRSLRSNVHALLDFCLSPPGDANINKLCCQSDDGIGGPCTVIEAGDFTVGDDSSALSCAKAGEFSECLAQRMTNCSARKALYNCLKDNYPLTSKNNIRKYGTLLDQLSEAELEELPKSELCGVLESLDIGWWRLDQYNNLRSLFHGFKGGSQCSTDVLPREKIVSVLMAAERRYCQSSSKRKRRSTSGLTCKEIRLLENSALSALDASELETLSDEEFTSCLDVLGVVEGLTQEQYAALAGRAKKVYGDVSAWSSSQLIELGGIVSGLTTSDLALLEFSNADAIISMGSTGLWTSDKLSVVFKEFLKNAKENNASLIDRADLSNLGQLVCGAHSQHIEEIMSEEYCHAAEDIGLEEACEASQLQSWAQHAKACFGDDVTKWTPGTVETVGGVIGGLSKAEIMTLSREQIENIRPWTIPKIPHTEFAGFTEEQFAFFSPQQIAAITTEQLGSLSDDVKDVISNLAESIKSDLGDVFSSLFGNRASAMPMSLNLIVLLLVGNQLVFLL</sequence>
<evidence type="ECO:0008006" key="6">
    <source>
        <dbReference type="Google" id="ProtNLM"/>
    </source>
</evidence>
<reference evidence="4" key="3">
    <citation type="submission" date="2015-06" db="UniProtKB">
        <authorList>
            <consortium name="EnsemblMetazoa"/>
        </authorList>
    </citation>
    <scope>IDENTIFICATION</scope>
</reference>
<keyword evidence="1" id="KW-0732">Signal</keyword>
<dbReference type="GO" id="GO:0007160">
    <property type="term" value="P:cell-matrix adhesion"/>
    <property type="evidence" value="ECO:0007669"/>
    <property type="project" value="TreeGrafter"/>
</dbReference>
<evidence type="ECO:0000313" key="3">
    <source>
        <dbReference type="EMBL" id="ELU08714.1"/>
    </source>
</evidence>
<organism evidence="3">
    <name type="scientific">Capitella teleta</name>
    <name type="common">Polychaete worm</name>
    <dbReference type="NCBI Taxonomy" id="283909"/>
    <lineage>
        <taxon>Eukaryota</taxon>
        <taxon>Metazoa</taxon>
        <taxon>Spiralia</taxon>
        <taxon>Lophotrochozoa</taxon>
        <taxon>Annelida</taxon>
        <taxon>Polychaeta</taxon>
        <taxon>Sedentaria</taxon>
        <taxon>Scolecida</taxon>
        <taxon>Capitellidae</taxon>
        <taxon>Capitella</taxon>
    </lineage>
</organism>
<gene>
    <name evidence="3" type="ORF">CAPTEDRAFT_212377</name>
</gene>
<dbReference type="GO" id="GO:0009986">
    <property type="term" value="C:cell surface"/>
    <property type="evidence" value="ECO:0007669"/>
    <property type="project" value="TreeGrafter"/>
</dbReference>
<evidence type="ECO:0000256" key="2">
    <source>
        <dbReference type="ARBA" id="ARBA00023180"/>
    </source>
</evidence>
<dbReference type="HOGENOM" id="CLU_313806_0_0_1"/>
<proteinExistence type="predicted"/>
<evidence type="ECO:0000313" key="4">
    <source>
        <dbReference type="EnsemblMetazoa" id="CapteP212377"/>
    </source>
</evidence>
<dbReference type="EnsemblMetazoa" id="CapteT212377">
    <property type="protein sequence ID" value="CapteP212377"/>
    <property type="gene ID" value="CapteG212377"/>
</dbReference>
<dbReference type="AlphaFoldDB" id="R7UQA6"/>